<dbReference type="EMBL" id="JACOGD010000001">
    <property type="protein sequence ID" value="MBC3930576.1"/>
    <property type="molecule type" value="Genomic_DNA"/>
</dbReference>
<name>A0ABR7A1F0_9BURK</name>
<keyword evidence="3" id="KW-1185">Reference proteome</keyword>
<dbReference type="Proteomes" id="UP000654304">
    <property type="component" value="Unassembled WGS sequence"/>
</dbReference>
<accession>A0ABR7A1F0</accession>
<reference evidence="2 3" key="1">
    <citation type="submission" date="2020-08" db="EMBL/GenBank/DDBJ databases">
        <title>Novel species isolated from subtropical streams in China.</title>
        <authorList>
            <person name="Lu H."/>
        </authorList>
    </citation>
    <scope>NUCLEOTIDE SEQUENCE [LARGE SCALE GENOMIC DNA]</scope>
    <source>
        <strain evidence="2 3">CY22W</strain>
    </source>
</reference>
<gene>
    <name evidence="2" type="ORF">H8K43_02730</name>
</gene>
<evidence type="ECO:0000259" key="1">
    <source>
        <dbReference type="Pfam" id="PF14267"/>
    </source>
</evidence>
<dbReference type="CDD" id="cd10447">
    <property type="entry name" value="GIY-YIG_unchar_2"/>
    <property type="match status" value="1"/>
</dbReference>
<dbReference type="InterPro" id="IPR025579">
    <property type="entry name" value="DUF4357"/>
</dbReference>
<organism evidence="2 3">
    <name type="scientific">Undibacterium curvum</name>
    <dbReference type="NCBI Taxonomy" id="2762294"/>
    <lineage>
        <taxon>Bacteria</taxon>
        <taxon>Pseudomonadati</taxon>
        <taxon>Pseudomonadota</taxon>
        <taxon>Betaproteobacteria</taxon>
        <taxon>Burkholderiales</taxon>
        <taxon>Oxalobacteraceae</taxon>
        <taxon>Undibacterium</taxon>
    </lineage>
</organism>
<feature type="domain" description="DUF4357" evidence="1">
    <location>
        <begin position="226"/>
        <end position="279"/>
    </location>
</feature>
<dbReference type="Pfam" id="PF14267">
    <property type="entry name" value="DUF4357"/>
    <property type="match status" value="1"/>
</dbReference>
<protein>
    <submittedName>
        <fullName evidence="2">GIY-YIG nuclease family protein</fullName>
    </submittedName>
</protein>
<evidence type="ECO:0000313" key="2">
    <source>
        <dbReference type="EMBL" id="MBC3930576.1"/>
    </source>
</evidence>
<comment type="caution">
    <text evidence="2">The sequence shown here is derived from an EMBL/GenBank/DDBJ whole genome shotgun (WGS) entry which is preliminary data.</text>
</comment>
<evidence type="ECO:0000313" key="3">
    <source>
        <dbReference type="Proteomes" id="UP000654304"/>
    </source>
</evidence>
<dbReference type="RefSeq" id="WP_186902432.1">
    <property type="nucleotide sequence ID" value="NZ_JACOGD010000001.1"/>
</dbReference>
<sequence length="290" mass="32241">MPKPFSLKIFVATGDPDGLRIVERSNWIGRAVVFPRPLLTTIKQREEFAQTGVYLLLGPRPDGDGEMVYIGEGDPVKPRLESHFSNKDFWTKAVFFVAGAGQLNKAHVQFLESQLIQRAKDAKRMRLENIKAENEPTLSESDRADMLVFLDHMLSMLPVLGVSAFELAHATEINQANTTVLRCTGKGLNALGYESNQGFVVKENSQASANITSSMREQMHGIVDLRQDLIDNEVLRRVGENYVFQQDYSFSSPSTAAAIILGRSANGRTEWKDETGRTLKALQTQQAGLP</sequence>
<proteinExistence type="predicted"/>